<dbReference type="InterPro" id="IPR023214">
    <property type="entry name" value="HAD_sf"/>
</dbReference>
<dbReference type="PANTHER" id="PTHR31284:SF10">
    <property type="entry name" value="ACID PHOSPHATASE-LIKE PROTEIN"/>
    <property type="match status" value="1"/>
</dbReference>
<dbReference type="InterPro" id="IPR036412">
    <property type="entry name" value="HAD-like_sf"/>
</dbReference>
<dbReference type="PIRSF" id="PIRSF019271">
    <property type="entry name" value="Acid_Ptase_C"/>
    <property type="match status" value="1"/>
</dbReference>
<reference evidence="3" key="1">
    <citation type="submission" date="2017-08" db="EMBL/GenBank/DDBJ databases">
        <title>A dynamic microbial community with high functional redundancy inhabits the cold, oxic subseafloor aquifer.</title>
        <authorList>
            <person name="Tully B.J."/>
            <person name="Wheat C.G."/>
            <person name="Glazer B.T."/>
            <person name="Huber J.A."/>
        </authorList>
    </citation>
    <scope>NUCLEOTIDE SEQUENCE [LARGE SCALE GENOMIC DNA]</scope>
</reference>
<dbReference type="InterPro" id="IPR006423">
    <property type="entry name" value="Lipo_e_P4"/>
</dbReference>
<dbReference type="Pfam" id="PF03767">
    <property type="entry name" value="Acid_phosphat_B"/>
    <property type="match status" value="1"/>
</dbReference>
<keyword evidence="1" id="KW-0732">Signal</keyword>
<sequence>MLLVALTQVACSQQLPQHSEQNLHNNLMYAVAWKQTAAEYRALYHQGFNLARMRLELALVNRTPGSRPLAVISDVDETLLLSSSYWGYLVNQRQDFFDDSSWDKWIAENRTIASPGASKFLQFCKENNVEVFYVTSRNQGEETYQFALANLASAGFPYVDSQHVTVLRDSSNKEIVQQQISEEYDVVVLLGDNLNDFSRRYYVTEVDQRLELSEEDSDKYGRDYILFPNPTDGHWIRAIFGDSEPPANDQNRLIFKHAATSSAWSR</sequence>
<evidence type="ECO:0000256" key="1">
    <source>
        <dbReference type="ARBA" id="ARBA00022729"/>
    </source>
</evidence>
<protein>
    <submittedName>
        <fullName evidence="2">Acid phosphatase</fullName>
    </submittedName>
</protein>
<name>A0A2A5B121_9GAMM</name>
<dbReference type="InterPro" id="IPR005519">
    <property type="entry name" value="Acid_phosphat_B-like"/>
</dbReference>
<gene>
    <name evidence="2" type="ORF">COA96_07890</name>
</gene>
<dbReference type="Gene3D" id="3.40.50.1000">
    <property type="entry name" value="HAD superfamily/HAD-like"/>
    <property type="match status" value="1"/>
</dbReference>
<evidence type="ECO:0000313" key="2">
    <source>
        <dbReference type="EMBL" id="PCJ25213.1"/>
    </source>
</evidence>
<dbReference type="Proteomes" id="UP000218327">
    <property type="component" value="Unassembled WGS sequence"/>
</dbReference>
<evidence type="ECO:0000313" key="3">
    <source>
        <dbReference type="Proteomes" id="UP000218327"/>
    </source>
</evidence>
<dbReference type="AlphaFoldDB" id="A0A2A5B121"/>
<proteinExistence type="predicted"/>
<dbReference type="EMBL" id="NVVJ01000019">
    <property type="protein sequence ID" value="PCJ25213.1"/>
    <property type="molecule type" value="Genomic_DNA"/>
</dbReference>
<dbReference type="SUPFAM" id="SSF56784">
    <property type="entry name" value="HAD-like"/>
    <property type="match status" value="1"/>
</dbReference>
<accession>A0A2A5B121</accession>
<organism evidence="2 3">
    <name type="scientific">SAR86 cluster bacterium</name>
    <dbReference type="NCBI Taxonomy" id="2030880"/>
    <lineage>
        <taxon>Bacteria</taxon>
        <taxon>Pseudomonadati</taxon>
        <taxon>Pseudomonadota</taxon>
        <taxon>Gammaproteobacteria</taxon>
        <taxon>SAR86 cluster</taxon>
    </lineage>
</organism>
<dbReference type="PANTHER" id="PTHR31284">
    <property type="entry name" value="ACID PHOSPHATASE-LIKE PROTEIN"/>
    <property type="match status" value="1"/>
</dbReference>
<comment type="caution">
    <text evidence="2">The sequence shown here is derived from an EMBL/GenBank/DDBJ whole genome shotgun (WGS) entry which is preliminary data.</text>
</comment>
<dbReference type="GO" id="GO:0009279">
    <property type="term" value="C:cell outer membrane"/>
    <property type="evidence" value="ECO:0007669"/>
    <property type="project" value="InterPro"/>
</dbReference>